<comment type="caution">
    <text evidence="1">The sequence shown here is derived from an EMBL/GenBank/DDBJ whole genome shotgun (WGS) entry which is preliminary data.</text>
</comment>
<name>A0AA39HGC4_9BILA</name>
<proteinExistence type="predicted"/>
<protein>
    <submittedName>
        <fullName evidence="1">Uncharacterized protein</fullName>
    </submittedName>
</protein>
<dbReference type="Proteomes" id="UP001175271">
    <property type="component" value="Unassembled WGS sequence"/>
</dbReference>
<dbReference type="EMBL" id="JAUCMV010000004">
    <property type="protein sequence ID" value="KAK0404067.1"/>
    <property type="molecule type" value="Genomic_DNA"/>
</dbReference>
<accession>A0AA39HGC4</accession>
<reference evidence="1" key="1">
    <citation type="submission" date="2023-06" db="EMBL/GenBank/DDBJ databases">
        <title>Genomic analysis of the entomopathogenic nematode Steinernema hermaphroditum.</title>
        <authorList>
            <person name="Schwarz E.M."/>
            <person name="Heppert J.K."/>
            <person name="Baniya A."/>
            <person name="Schwartz H.T."/>
            <person name="Tan C.-H."/>
            <person name="Antoshechkin I."/>
            <person name="Sternberg P.W."/>
            <person name="Goodrich-Blair H."/>
            <person name="Dillman A.R."/>
        </authorList>
    </citation>
    <scope>NUCLEOTIDE SEQUENCE</scope>
    <source>
        <strain evidence="1">PS9179</strain>
        <tissue evidence="1">Whole animal</tissue>
    </source>
</reference>
<dbReference type="AlphaFoldDB" id="A0AA39HGC4"/>
<dbReference type="CDD" id="cd22744">
    <property type="entry name" value="OTU"/>
    <property type="match status" value="1"/>
</dbReference>
<sequence length="93" mass="10601">MEIVVLGVWRSSKANLSNLSRDGEWLTDFDFQLAAVALGVNIFVFDTIYTNAWVMYTPETAAKNVFDRQPPFPNRPTCLILSTLDHYNPVYDV</sequence>
<evidence type="ECO:0000313" key="1">
    <source>
        <dbReference type="EMBL" id="KAK0404067.1"/>
    </source>
</evidence>
<evidence type="ECO:0000313" key="2">
    <source>
        <dbReference type="Proteomes" id="UP001175271"/>
    </source>
</evidence>
<gene>
    <name evidence="1" type="ORF">QR680_017268</name>
</gene>
<organism evidence="1 2">
    <name type="scientific">Steinernema hermaphroditum</name>
    <dbReference type="NCBI Taxonomy" id="289476"/>
    <lineage>
        <taxon>Eukaryota</taxon>
        <taxon>Metazoa</taxon>
        <taxon>Ecdysozoa</taxon>
        <taxon>Nematoda</taxon>
        <taxon>Chromadorea</taxon>
        <taxon>Rhabditida</taxon>
        <taxon>Tylenchina</taxon>
        <taxon>Panagrolaimomorpha</taxon>
        <taxon>Strongyloidoidea</taxon>
        <taxon>Steinernematidae</taxon>
        <taxon>Steinernema</taxon>
    </lineage>
</organism>
<keyword evidence="2" id="KW-1185">Reference proteome</keyword>